<dbReference type="KEGG" id="bpb:bpr_IV004"/>
<reference evidence="2 3" key="1">
    <citation type="journal article" date="2010" name="PLoS ONE">
        <title>The glycobiome of the rumen bacterium Butyrivibrio proteoclasticus B316(T) highlights adaptation to a polysaccharide-rich environment.</title>
        <authorList>
            <person name="Kelly W.J."/>
            <person name="Leahy S.C."/>
            <person name="Altermann E."/>
            <person name="Yeoman C.J."/>
            <person name="Dunne J.C."/>
            <person name="Kong Z."/>
            <person name="Pacheco D.M."/>
            <person name="Li D."/>
            <person name="Noel S.J."/>
            <person name="Moon C.D."/>
            <person name="Cookson A.L."/>
            <person name="Attwood G.T."/>
        </authorList>
    </citation>
    <scope>NUCLEOTIDE SEQUENCE [LARGE SCALE GENOMIC DNA]</scope>
    <source>
        <strain evidence="3">ATCC 51982 / DSM 14932 / B316</strain>
        <plasmid evidence="3">Plasmid pCY186</plasmid>
    </source>
</reference>
<gene>
    <name evidence="2" type="ordered locus">bpr_IV004</name>
</gene>
<dbReference type="AlphaFoldDB" id="E0S4N7"/>
<evidence type="ECO:0000256" key="1">
    <source>
        <dbReference type="SAM" id="Phobius"/>
    </source>
</evidence>
<keyword evidence="1" id="KW-0472">Membrane</keyword>
<evidence type="ECO:0000313" key="2">
    <source>
        <dbReference type="EMBL" id="ADL36369.1"/>
    </source>
</evidence>
<proteinExistence type="predicted"/>
<dbReference type="EMBL" id="CP001813">
    <property type="protein sequence ID" value="ADL36369.1"/>
    <property type="molecule type" value="Genomic_DNA"/>
</dbReference>
<feature type="transmembrane region" description="Helical" evidence="1">
    <location>
        <begin position="27"/>
        <end position="49"/>
    </location>
</feature>
<dbReference type="Proteomes" id="UP000001299">
    <property type="component" value="Plasmid pCY186"/>
</dbReference>
<evidence type="ECO:0000313" key="3">
    <source>
        <dbReference type="Proteomes" id="UP000001299"/>
    </source>
</evidence>
<protein>
    <submittedName>
        <fullName evidence="2">Uncharacterized protein</fullName>
    </submittedName>
</protein>
<keyword evidence="1" id="KW-0812">Transmembrane</keyword>
<accession>E0S4N7</accession>
<dbReference type="HOGENOM" id="CLU_2314998_0_0_9"/>
<dbReference type="RefSeq" id="WP_013283018.1">
    <property type="nucleotide sequence ID" value="NC_014390.1"/>
</dbReference>
<keyword evidence="3" id="KW-1185">Reference proteome</keyword>
<keyword evidence="2" id="KW-0614">Plasmid</keyword>
<organism evidence="2 3">
    <name type="scientific">Butyrivibrio proteoclasticus (strain ATCC 51982 / DSM 14932 / B316)</name>
    <name type="common">Clostridium proteoclasticum</name>
    <dbReference type="NCBI Taxonomy" id="515622"/>
    <lineage>
        <taxon>Bacteria</taxon>
        <taxon>Bacillati</taxon>
        <taxon>Bacillota</taxon>
        <taxon>Clostridia</taxon>
        <taxon>Lachnospirales</taxon>
        <taxon>Lachnospiraceae</taxon>
        <taxon>Butyrivibrio</taxon>
    </lineage>
</organism>
<name>E0S4N7_BUTPB</name>
<feature type="transmembrane region" description="Helical" evidence="1">
    <location>
        <begin position="61"/>
        <end position="80"/>
    </location>
</feature>
<keyword evidence="1" id="KW-1133">Transmembrane helix</keyword>
<sequence length="99" mass="10494">MARANYLVYCDAFTDASTAVTNLQSKLVTLAEALFPLAIVICGIAMFFTRDQKKFDVEKHILIGCCLAFALIVLVTKGHIVSTIKSLFNGGAAAPAAGV</sequence>
<geneLocation type="plasmid" evidence="2 3">
    <name>pCY186</name>
</geneLocation>